<dbReference type="RefSeq" id="WP_345556016.1">
    <property type="nucleotide sequence ID" value="NZ_BAABIK010000006.1"/>
</dbReference>
<dbReference type="InterPro" id="IPR009061">
    <property type="entry name" value="DNA-bd_dom_put_sf"/>
</dbReference>
<dbReference type="Proteomes" id="UP001499993">
    <property type="component" value="Unassembled WGS sequence"/>
</dbReference>
<dbReference type="Pfam" id="PF12728">
    <property type="entry name" value="HTH_17"/>
    <property type="match status" value="1"/>
</dbReference>
<accession>A0ABP9GAQ3</accession>
<dbReference type="SUPFAM" id="SSF46955">
    <property type="entry name" value="Putative DNA-binding domain"/>
    <property type="match status" value="1"/>
</dbReference>
<name>A0ABP9GAQ3_9ACTN</name>
<evidence type="ECO:0000259" key="1">
    <source>
        <dbReference type="Pfam" id="PF12728"/>
    </source>
</evidence>
<dbReference type="InterPro" id="IPR041657">
    <property type="entry name" value="HTH_17"/>
</dbReference>
<evidence type="ECO:0000313" key="2">
    <source>
        <dbReference type="EMBL" id="GAA4935647.1"/>
    </source>
</evidence>
<organism evidence="2 3">
    <name type="scientific">Streptomonospora halophila</name>
    <dbReference type="NCBI Taxonomy" id="427369"/>
    <lineage>
        <taxon>Bacteria</taxon>
        <taxon>Bacillati</taxon>
        <taxon>Actinomycetota</taxon>
        <taxon>Actinomycetes</taxon>
        <taxon>Streptosporangiales</taxon>
        <taxon>Nocardiopsidaceae</taxon>
        <taxon>Streptomonospora</taxon>
    </lineage>
</organism>
<evidence type="ECO:0000313" key="3">
    <source>
        <dbReference type="Proteomes" id="UP001499993"/>
    </source>
</evidence>
<gene>
    <name evidence="2" type="ORF">GCM10023224_15520</name>
</gene>
<feature type="domain" description="Helix-turn-helix" evidence="1">
    <location>
        <begin position="13"/>
        <end position="63"/>
    </location>
</feature>
<sequence length="68" mass="7925">MNNRTPASGPRGWLTVDEICRELHISRSTFNTWRAKGRGPRCLKLPNGALRIRRVDLDRWLETLEEAH</sequence>
<dbReference type="EMBL" id="BAABIK010000006">
    <property type="protein sequence ID" value="GAA4935647.1"/>
    <property type="molecule type" value="Genomic_DNA"/>
</dbReference>
<protein>
    <recommendedName>
        <fullName evidence="1">Helix-turn-helix domain-containing protein</fullName>
    </recommendedName>
</protein>
<keyword evidence="3" id="KW-1185">Reference proteome</keyword>
<comment type="caution">
    <text evidence="2">The sequence shown here is derived from an EMBL/GenBank/DDBJ whole genome shotgun (WGS) entry which is preliminary data.</text>
</comment>
<reference evidence="3" key="1">
    <citation type="journal article" date="2019" name="Int. J. Syst. Evol. Microbiol.">
        <title>The Global Catalogue of Microorganisms (GCM) 10K type strain sequencing project: providing services to taxonomists for standard genome sequencing and annotation.</title>
        <authorList>
            <consortium name="The Broad Institute Genomics Platform"/>
            <consortium name="The Broad Institute Genome Sequencing Center for Infectious Disease"/>
            <person name="Wu L."/>
            <person name="Ma J."/>
        </authorList>
    </citation>
    <scope>NUCLEOTIDE SEQUENCE [LARGE SCALE GENOMIC DNA]</scope>
    <source>
        <strain evidence="3">JCM 18123</strain>
    </source>
</reference>
<proteinExistence type="predicted"/>